<gene>
    <name evidence="1" type="ORF">O3M35_010942</name>
</gene>
<protein>
    <submittedName>
        <fullName evidence="1">Uncharacterized protein</fullName>
    </submittedName>
</protein>
<proteinExistence type="predicted"/>
<dbReference type="AlphaFoldDB" id="A0AAW1D6X5"/>
<comment type="caution">
    <text evidence="1">The sequence shown here is derived from an EMBL/GenBank/DDBJ whole genome shotgun (WGS) entry which is preliminary data.</text>
</comment>
<organism evidence="1 2">
    <name type="scientific">Rhynocoris fuscipes</name>
    <dbReference type="NCBI Taxonomy" id="488301"/>
    <lineage>
        <taxon>Eukaryota</taxon>
        <taxon>Metazoa</taxon>
        <taxon>Ecdysozoa</taxon>
        <taxon>Arthropoda</taxon>
        <taxon>Hexapoda</taxon>
        <taxon>Insecta</taxon>
        <taxon>Pterygota</taxon>
        <taxon>Neoptera</taxon>
        <taxon>Paraneoptera</taxon>
        <taxon>Hemiptera</taxon>
        <taxon>Heteroptera</taxon>
        <taxon>Panheteroptera</taxon>
        <taxon>Cimicomorpha</taxon>
        <taxon>Reduviidae</taxon>
        <taxon>Harpactorinae</taxon>
        <taxon>Harpactorini</taxon>
        <taxon>Rhynocoris</taxon>
    </lineage>
</organism>
<dbReference type="Proteomes" id="UP001461498">
    <property type="component" value="Unassembled WGS sequence"/>
</dbReference>
<name>A0AAW1D6X5_9HEMI</name>
<dbReference type="EMBL" id="JAPXFL010000007">
    <property type="protein sequence ID" value="KAK9504657.1"/>
    <property type="molecule type" value="Genomic_DNA"/>
</dbReference>
<reference evidence="1 2" key="1">
    <citation type="submission" date="2022-12" db="EMBL/GenBank/DDBJ databases">
        <title>Chromosome-level genome assembly of true bugs.</title>
        <authorList>
            <person name="Ma L."/>
            <person name="Li H."/>
        </authorList>
    </citation>
    <scope>NUCLEOTIDE SEQUENCE [LARGE SCALE GENOMIC DNA]</scope>
    <source>
        <strain evidence="1">Lab_2022b</strain>
    </source>
</reference>
<evidence type="ECO:0000313" key="2">
    <source>
        <dbReference type="Proteomes" id="UP001461498"/>
    </source>
</evidence>
<keyword evidence="2" id="KW-1185">Reference proteome</keyword>
<accession>A0AAW1D6X5</accession>
<evidence type="ECO:0000313" key="1">
    <source>
        <dbReference type="EMBL" id="KAK9504657.1"/>
    </source>
</evidence>
<sequence>MVSNDNDEWTLGTPCTPKNILINYRKTYYYIKHNIYKKYEFQCDVNSVIEYNGKTLMFIKDWVLHIYKIINNNLELFQTIDLTVYCSIACVIRVYCNEEFIVIIISYTRNITYRLIGSEYVYYNQLSVGKPIRRYEDFKGKLLDSGVFVYGRYNLVIAWNIPDNRIIFNAANNEFIKHDRGIVYIRDTEHNQLVLYNEEFEIIYRVGIVSRGYKVYDVISNEKLLAILYYKERNRFSVTICDKATGQIILGSKDFFNYYYPELILLNNNNIIIKKSRNQSESIDCYDGRFQLLWSHQIPSSVTLSIRNCYCIFNRLLILKYNCKSRGFVYRVPRR</sequence>